<name>A0A1S4FMQ1_AEDAE</name>
<keyword evidence="5" id="KW-0732">Signal</keyword>
<evidence type="ECO:0000256" key="7">
    <source>
        <dbReference type="ARBA" id="ARBA00023157"/>
    </source>
</evidence>
<organism evidence="10 11">
    <name type="scientific">Aedes aegypti</name>
    <name type="common">Yellowfever mosquito</name>
    <name type="synonym">Culex aegypti</name>
    <dbReference type="NCBI Taxonomy" id="7159"/>
    <lineage>
        <taxon>Eukaryota</taxon>
        <taxon>Metazoa</taxon>
        <taxon>Ecdysozoa</taxon>
        <taxon>Arthropoda</taxon>
        <taxon>Hexapoda</taxon>
        <taxon>Insecta</taxon>
        <taxon>Pterygota</taxon>
        <taxon>Neoptera</taxon>
        <taxon>Endopterygota</taxon>
        <taxon>Diptera</taxon>
        <taxon>Nematocera</taxon>
        <taxon>Culicoidea</taxon>
        <taxon>Culicidae</taxon>
        <taxon>Culicinae</taxon>
        <taxon>Aedini</taxon>
        <taxon>Aedes</taxon>
        <taxon>Stegomyia</taxon>
    </lineage>
</organism>
<dbReference type="GO" id="GO:0005576">
    <property type="term" value="C:extracellular region"/>
    <property type="evidence" value="ECO:0007669"/>
    <property type="project" value="UniProtKB-SubCell"/>
</dbReference>
<protein>
    <recommendedName>
        <fullName evidence="2">Apolipoprotein D</fullName>
    </recommendedName>
</protein>
<dbReference type="OrthoDB" id="565904at2759"/>
<dbReference type="EnsemblMetazoa" id="AAEL009559-RA">
    <property type="protein sequence ID" value="AAEL009559-PA"/>
    <property type="gene ID" value="AAEL009559"/>
</dbReference>
<evidence type="ECO:0000313" key="10">
    <source>
        <dbReference type="EnsemblMetazoa" id="AAEL009559-PA"/>
    </source>
</evidence>
<dbReference type="AlphaFoldDB" id="A0A1S4FMQ1"/>
<gene>
    <name evidence="10" type="primary">5572150</name>
</gene>
<dbReference type="InterPro" id="IPR000566">
    <property type="entry name" value="Lipocln_cytosolic_FA-bd_dom"/>
</dbReference>
<evidence type="ECO:0000256" key="4">
    <source>
        <dbReference type="ARBA" id="ARBA00022525"/>
    </source>
</evidence>
<dbReference type="FunFam" id="2.40.128.20:FF:000003">
    <property type="entry name" value="Apolipoprotein D"/>
    <property type="match status" value="1"/>
</dbReference>
<feature type="domain" description="Lipocalin/cytosolic fatty-acid binding" evidence="9">
    <location>
        <begin position="39"/>
        <end position="170"/>
    </location>
</feature>
<sequence length="223" mass="25164">MKSVIVVSVAVVFYLSIGSSLAQIISIGQCSSPAVVQDFDVEAYLGLWYEVSRYEQTFQRNGECVTAEYSLNDDGSVRVQNRMLVPPSGQFDEDIGRAVLSFPQEDPLQAKLNVSFGGMPPIKSNYWVLDTDYTSFAFVWSCFPVSDNIKGESYWLLSRTVELPTSVQARVDELTDAYLIRRHIRQTRHDLFYCNAPEETPEVAESPKSQAKAEDLRSKRIIL</sequence>
<evidence type="ECO:0000256" key="6">
    <source>
        <dbReference type="ARBA" id="ARBA00023121"/>
    </source>
</evidence>
<proteinExistence type="predicted"/>
<keyword evidence="4" id="KW-0964">Secreted</keyword>
<dbReference type="GO" id="GO:0008289">
    <property type="term" value="F:lipid binding"/>
    <property type="evidence" value="ECO:0007669"/>
    <property type="project" value="UniProtKB-KW"/>
</dbReference>
<evidence type="ECO:0000256" key="2">
    <source>
        <dbReference type="ARBA" id="ARBA00019890"/>
    </source>
</evidence>
<accession>A0A1S4FMQ1</accession>
<dbReference type="Gene3D" id="2.40.128.20">
    <property type="match status" value="1"/>
</dbReference>
<dbReference type="GO" id="GO:0031409">
    <property type="term" value="F:pigment binding"/>
    <property type="evidence" value="ECO:0007669"/>
    <property type="project" value="InterPro"/>
</dbReference>
<dbReference type="PANTHER" id="PTHR10612">
    <property type="entry name" value="APOLIPOPROTEIN D"/>
    <property type="match status" value="1"/>
</dbReference>
<dbReference type="VEuPathDB" id="VectorBase:AAEL009559"/>
<reference evidence="10" key="2">
    <citation type="submission" date="2020-05" db="UniProtKB">
        <authorList>
            <consortium name="EnsemblMetazoa"/>
        </authorList>
    </citation>
    <scope>IDENTIFICATION</scope>
    <source>
        <strain evidence="10">LVP_AGWG</strain>
    </source>
</reference>
<comment type="subcellular location">
    <subcellularLocation>
        <location evidence="1">Secreted</location>
    </subcellularLocation>
</comment>
<dbReference type="SUPFAM" id="SSF50814">
    <property type="entry name" value="Lipocalins"/>
    <property type="match status" value="1"/>
</dbReference>
<dbReference type="InterPro" id="IPR022272">
    <property type="entry name" value="Lipocalin_CS"/>
</dbReference>
<evidence type="ECO:0000256" key="1">
    <source>
        <dbReference type="ARBA" id="ARBA00004613"/>
    </source>
</evidence>
<keyword evidence="3" id="KW-0813">Transport</keyword>
<keyword evidence="8" id="KW-0325">Glycoprotein</keyword>
<evidence type="ECO:0000313" key="11">
    <source>
        <dbReference type="Proteomes" id="UP000008820"/>
    </source>
</evidence>
<dbReference type="PROSITE" id="PS00213">
    <property type="entry name" value="LIPOCALIN"/>
    <property type="match status" value="1"/>
</dbReference>
<dbReference type="GO" id="GO:0005737">
    <property type="term" value="C:cytoplasm"/>
    <property type="evidence" value="ECO:0007669"/>
    <property type="project" value="TreeGrafter"/>
</dbReference>
<dbReference type="InterPro" id="IPR003057">
    <property type="entry name" value="Invtbrt_color"/>
</dbReference>
<evidence type="ECO:0000256" key="3">
    <source>
        <dbReference type="ARBA" id="ARBA00022448"/>
    </source>
</evidence>
<keyword evidence="6" id="KW-0446">Lipid-binding</keyword>
<dbReference type="GO" id="GO:0006629">
    <property type="term" value="P:lipid metabolic process"/>
    <property type="evidence" value="ECO:0007669"/>
    <property type="project" value="TreeGrafter"/>
</dbReference>
<dbReference type="InParanoid" id="A0A1S4FMQ1"/>
<evidence type="ECO:0000256" key="5">
    <source>
        <dbReference type="ARBA" id="ARBA00022729"/>
    </source>
</evidence>
<dbReference type="Proteomes" id="UP000008820">
    <property type="component" value="Chromosome 3"/>
</dbReference>
<dbReference type="InterPro" id="IPR012674">
    <property type="entry name" value="Calycin"/>
</dbReference>
<evidence type="ECO:0000256" key="8">
    <source>
        <dbReference type="ARBA" id="ARBA00023180"/>
    </source>
</evidence>
<dbReference type="Pfam" id="PF08212">
    <property type="entry name" value="Lipocalin_2"/>
    <property type="match status" value="1"/>
</dbReference>
<dbReference type="PANTHER" id="PTHR10612:SF62">
    <property type="entry name" value="LIPOCALIN_CYTOSOLIC FATTY-ACID BINDING DOMAIN-CONTAINING PROTEIN"/>
    <property type="match status" value="1"/>
</dbReference>
<reference evidence="10 11" key="1">
    <citation type="submission" date="2017-06" db="EMBL/GenBank/DDBJ databases">
        <title>Aedes aegypti genome working group (AGWG) sequencing and assembly.</title>
        <authorList>
            <consortium name="Aedes aegypti Genome Working Group (AGWG)"/>
            <person name="Matthews B.J."/>
        </authorList>
    </citation>
    <scope>NUCLEOTIDE SEQUENCE [LARGE SCALE GENOMIC DNA]</scope>
    <source>
        <strain evidence="10 11">LVP_AGWG</strain>
    </source>
</reference>
<dbReference type="PRINTS" id="PR01273">
    <property type="entry name" value="INVTBRTCOLOR"/>
</dbReference>
<evidence type="ECO:0000259" key="9">
    <source>
        <dbReference type="Pfam" id="PF08212"/>
    </source>
</evidence>
<dbReference type="CDD" id="cd19437">
    <property type="entry name" value="lipocalin_apoD-like"/>
    <property type="match status" value="1"/>
</dbReference>
<keyword evidence="7" id="KW-1015">Disulfide bond</keyword>
<dbReference type="GO" id="GO:0000302">
    <property type="term" value="P:response to reactive oxygen species"/>
    <property type="evidence" value="ECO:0007669"/>
    <property type="project" value="TreeGrafter"/>
</dbReference>
<keyword evidence="11" id="KW-1185">Reference proteome</keyword>